<dbReference type="EMBL" id="FMXR01000007">
    <property type="protein sequence ID" value="SDB12345.1"/>
    <property type="molecule type" value="Genomic_DNA"/>
</dbReference>
<dbReference type="InterPro" id="IPR000241">
    <property type="entry name" value="RlmKL-like_Mtase"/>
</dbReference>
<feature type="coiled-coil region" evidence="6">
    <location>
        <begin position="108"/>
        <end position="144"/>
    </location>
</feature>
<dbReference type="STRING" id="1732.SAMN02910417_00932"/>
<dbReference type="RefSeq" id="WP_090172738.1">
    <property type="nucleotide sequence ID" value="NZ_FMXR01000007.1"/>
</dbReference>
<dbReference type="InterPro" id="IPR016024">
    <property type="entry name" value="ARM-type_fold"/>
</dbReference>
<dbReference type="GO" id="GO:0030488">
    <property type="term" value="P:tRNA methylation"/>
    <property type="evidence" value="ECO:0007669"/>
    <property type="project" value="TreeGrafter"/>
</dbReference>
<evidence type="ECO:0000259" key="7">
    <source>
        <dbReference type="Pfam" id="PF01170"/>
    </source>
</evidence>
<dbReference type="InterPro" id="IPR011989">
    <property type="entry name" value="ARM-like"/>
</dbReference>
<dbReference type="SUPFAM" id="SSF48371">
    <property type="entry name" value="ARM repeat"/>
    <property type="match status" value="1"/>
</dbReference>
<proteinExistence type="predicted"/>
<evidence type="ECO:0000313" key="8">
    <source>
        <dbReference type="EMBL" id="SDB12345.1"/>
    </source>
</evidence>
<evidence type="ECO:0000256" key="4">
    <source>
        <dbReference type="ARBA" id="ARBA00022679"/>
    </source>
</evidence>
<dbReference type="Proteomes" id="UP000199228">
    <property type="component" value="Unassembled WGS sequence"/>
</dbReference>
<dbReference type="GO" id="GO:0016423">
    <property type="term" value="F:tRNA (guanine) methyltransferase activity"/>
    <property type="evidence" value="ECO:0007669"/>
    <property type="project" value="TreeGrafter"/>
</dbReference>
<dbReference type="SUPFAM" id="SSF53335">
    <property type="entry name" value="S-adenosyl-L-methionine-dependent methyltransferases"/>
    <property type="match status" value="1"/>
</dbReference>
<sequence>MKTKMNNLIKQLHTENARGAASKLRSLLKEEGATEEFYELCGGDFSCVRSLLEHEDAKVRKSGALLLGQLEDEDAVELLWNAYEKETQRFVKSSYLKAMQNLDCEAILEKLRRRLQELYQFEAKEEEEKHLREETHEMQKLLSLYEVNKGHAFIGNHRPSDLLLTMPYGYGQLLAKEYPGVLSKVMSLGVRMKNVCPDEVIDNPLYGEMLFALHLESKISLDAKSAARALVKSDLKTILKHYHEGEEGFRFRVQLAGRMEEKEKAKFLKAFIAETEKAFGGYLQNDPSDYEIEIRFYQTTSGLLQPFLKLFTIEERRFAYRSRILSTAMRPQLAALALTIARTYLTEGAHVLDPLCGTGTLLIERYRQGRVGAAFGIDTYGEAIEAAMENATKADRRIHFIHRDYFDATFKEKFDELICELPLAKQSAAEEEAFYQKFFDATAKIMKPGAVVILLSTQGNRIKKQIRLHPQFSLKEEHLLRKKDELFEYILRYK</sequence>
<dbReference type="Gene3D" id="1.25.10.10">
    <property type="entry name" value="Leucine-rich Repeat Variant"/>
    <property type="match status" value="1"/>
</dbReference>
<name>A0A1G6AVF2_EUBOX</name>
<accession>A0A1G6AVF2</accession>
<keyword evidence="9" id="KW-1185">Reference proteome</keyword>
<dbReference type="InterPro" id="IPR029063">
    <property type="entry name" value="SAM-dependent_MTases_sf"/>
</dbReference>
<dbReference type="InterPro" id="IPR053943">
    <property type="entry name" value="RlmKL-like_Mtase_CS"/>
</dbReference>
<dbReference type="PROSITE" id="PS01261">
    <property type="entry name" value="UPF0020"/>
    <property type="match status" value="1"/>
</dbReference>
<keyword evidence="5" id="KW-0819">tRNA processing</keyword>
<dbReference type="PANTHER" id="PTHR14911:SF13">
    <property type="entry name" value="TRNA (GUANINE(6)-N2)-METHYLTRANSFERASE THUMP3"/>
    <property type="match status" value="1"/>
</dbReference>
<evidence type="ECO:0000256" key="6">
    <source>
        <dbReference type="SAM" id="Coils"/>
    </source>
</evidence>
<keyword evidence="3 8" id="KW-0489">Methyltransferase</keyword>
<evidence type="ECO:0000313" key="9">
    <source>
        <dbReference type="Proteomes" id="UP000199228"/>
    </source>
</evidence>
<organism evidence="8 9">
    <name type="scientific">Eubacterium oxidoreducens</name>
    <dbReference type="NCBI Taxonomy" id="1732"/>
    <lineage>
        <taxon>Bacteria</taxon>
        <taxon>Bacillati</taxon>
        <taxon>Bacillota</taxon>
        <taxon>Clostridia</taxon>
        <taxon>Eubacteriales</taxon>
        <taxon>Eubacteriaceae</taxon>
        <taxon>Eubacterium</taxon>
    </lineage>
</organism>
<protein>
    <submittedName>
        <fullName evidence="8">tRNA G10 N-methylase Trm11</fullName>
    </submittedName>
</protein>
<dbReference type="GO" id="GO:0005737">
    <property type="term" value="C:cytoplasm"/>
    <property type="evidence" value="ECO:0007669"/>
    <property type="project" value="UniProtKB-SubCell"/>
</dbReference>
<dbReference type="OrthoDB" id="1637728at2"/>
<evidence type="ECO:0000256" key="1">
    <source>
        <dbReference type="ARBA" id="ARBA00004496"/>
    </source>
</evidence>
<keyword evidence="4" id="KW-0808">Transferase</keyword>
<evidence type="ECO:0000256" key="5">
    <source>
        <dbReference type="ARBA" id="ARBA00022694"/>
    </source>
</evidence>
<evidence type="ECO:0000256" key="2">
    <source>
        <dbReference type="ARBA" id="ARBA00022490"/>
    </source>
</evidence>
<dbReference type="AlphaFoldDB" id="A0A1G6AVF2"/>
<dbReference type="CDD" id="cd02440">
    <property type="entry name" value="AdoMet_MTases"/>
    <property type="match status" value="1"/>
</dbReference>
<dbReference type="Pfam" id="PF01170">
    <property type="entry name" value="UPF0020"/>
    <property type="match status" value="1"/>
</dbReference>
<reference evidence="8 9" key="1">
    <citation type="submission" date="2016-10" db="EMBL/GenBank/DDBJ databases">
        <authorList>
            <person name="de Groot N.N."/>
        </authorList>
    </citation>
    <scope>NUCLEOTIDE SEQUENCE [LARGE SCALE GENOMIC DNA]</scope>
    <source>
        <strain evidence="8 9">DSM 3217</strain>
    </source>
</reference>
<dbReference type="PANTHER" id="PTHR14911">
    <property type="entry name" value="THUMP DOMAIN-CONTAINING"/>
    <property type="match status" value="1"/>
</dbReference>
<keyword evidence="2" id="KW-0963">Cytoplasm</keyword>
<feature type="domain" description="Ribosomal RNA large subunit methyltransferase K/L-like methyltransferase" evidence="7">
    <location>
        <begin position="320"/>
        <end position="468"/>
    </location>
</feature>
<evidence type="ECO:0000256" key="3">
    <source>
        <dbReference type="ARBA" id="ARBA00022603"/>
    </source>
</evidence>
<dbReference type="Gene3D" id="3.40.50.150">
    <property type="entry name" value="Vaccinia Virus protein VP39"/>
    <property type="match status" value="1"/>
</dbReference>
<gene>
    <name evidence="8" type="ORF">SAMN02910417_00932</name>
</gene>
<keyword evidence="6" id="KW-0175">Coiled coil</keyword>
<comment type="subcellular location">
    <subcellularLocation>
        <location evidence="1">Cytoplasm</location>
    </subcellularLocation>
</comment>